<sequence length="162" mass="17847">MRLTGKSCFHEVVIKEEVMSSFKTRCPSCGGLNRVPNERVAEAASCGKCKNALFDGSPVEGTIDNFSVLLESNTPVVVDFWAPWCNPCVGFAPVFEDVAQEQTGNARFVKIDTEAQQQLAAQFGIRSIPTIMVFKNGQRVDMINGALPKTQFDQWLNQALSK</sequence>
<dbReference type="InterPro" id="IPR036249">
    <property type="entry name" value="Thioredoxin-like_sf"/>
</dbReference>
<dbReference type="EMBL" id="CP000790">
    <property type="protein sequence ID" value="ABU73593.1"/>
    <property type="molecule type" value="Genomic_DNA"/>
</dbReference>
<protein>
    <recommendedName>
        <fullName evidence="6">Thioredoxin</fullName>
    </recommendedName>
</protein>
<dbReference type="AlphaFoldDB" id="A7N8K8"/>
<dbReference type="KEGG" id="vha:VIBHAR_05698"/>
<dbReference type="PANTHER" id="PTHR45663">
    <property type="entry name" value="GEO12009P1"/>
    <property type="match status" value="1"/>
</dbReference>
<dbReference type="Proteomes" id="UP000008152">
    <property type="component" value="Chromosome II"/>
</dbReference>
<evidence type="ECO:0000256" key="3">
    <source>
        <dbReference type="ARBA" id="ARBA00022982"/>
    </source>
</evidence>
<evidence type="ECO:0000256" key="4">
    <source>
        <dbReference type="ARBA" id="ARBA00023157"/>
    </source>
</evidence>
<gene>
    <name evidence="8" type="ordered locus">VIBHAR_05698</name>
</gene>
<dbReference type="FunFam" id="3.40.30.10:FF:000001">
    <property type="entry name" value="Thioredoxin"/>
    <property type="match status" value="1"/>
</dbReference>
<name>A7N8K8_VIBC1</name>
<dbReference type="Gene3D" id="3.40.30.10">
    <property type="entry name" value="Glutaredoxin"/>
    <property type="match status" value="1"/>
</dbReference>
<evidence type="ECO:0000313" key="9">
    <source>
        <dbReference type="Proteomes" id="UP000008152"/>
    </source>
</evidence>
<comment type="similarity">
    <text evidence="1">Belongs to the thioredoxin family.</text>
</comment>
<feature type="domain" description="Thioredoxin" evidence="7">
    <location>
        <begin position="38"/>
        <end position="161"/>
    </location>
</feature>
<keyword evidence="3" id="KW-0249">Electron transport</keyword>
<organism evidence="8 9">
    <name type="scientific">Vibrio campbellii (strain ATCC BAA-1116)</name>
    <dbReference type="NCBI Taxonomy" id="2902295"/>
    <lineage>
        <taxon>Bacteria</taxon>
        <taxon>Pseudomonadati</taxon>
        <taxon>Pseudomonadota</taxon>
        <taxon>Gammaproteobacteria</taxon>
        <taxon>Vibrionales</taxon>
        <taxon>Vibrionaceae</taxon>
        <taxon>Vibrio</taxon>
    </lineage>
</organism>
<evidence type="ECO:0000313" key="8">
    <source>
        <dbReference type="EMBL" id="ABU73593.1"/>
    </source>
</evidence>
<reference evidence="8 9" key="1">
    <citation type="submission" date="2007-08" db="EMBL/GenBank/DDBJ databases">
        <authorList>
            <consortium name="The Vibrio harveyi Genome Sequencing Project"/>
            <person name="Bassler B."/>
            <person name="Clifton S.W."/>
            <person name="Fulton L."/>
            <person name="Delehaunty K."/>
            <person name="Fronick C."/>
            <person name="Harrison M."/>
            <person name="Markivic C."/>
            <person name="Fulton R."/>
            <person name="Tin-Wollam A.-M."/>
            <person name="Shah N."/>
            <person name="Pepin K."/>
            <person name="Nash W."/>
            <person name="Thiruvilangam P."/>
            <person name="Bhonagiri V."/>
            <person name="Waters C."/>
            <person name="Tu K.C."/>
            <person name="Irgon J."/>
            <person name="Wilson R.K."/>
        </authorList>
    </citation>
    <scope>NUCLEOTIDE SEQUENCE [LARGE SCALE GENOMIC DNA]</scope>
    <source>
        <strain evidence="9">ATCC BAA-1116 / BB120</strain>
    </source>
</reference>
<dbReference type="NCBIfam" id="TIGR01068">
    <property type="entry name" value="thioredoxin"/>
    <property type="match status" value="1"/>
</dbReference>
<accession>A7N8K8</accession>
<evidence type="ECO:0000256" key="5">
    <source>
        <dbReference type="ARBA" id="ARBA00023284"/>
    </source>
</evidence>
<dbReference type="NCBIfam" id="NF008229">
    <property type="entry name" value="PRK10996.1"/>
    <property type="match status" value="1"/>
</dbReference>
<keyword evidence="2" id="KW-0813">Transport</keyword>
<dbReference type="CDD" id="cd02947">
    <property type="entry name" value="TRX_family"/>
    <property type="match status" value="1"/>
</dbReference>
<dbReference type="PRINTS" id="PR00421">
    <property type="entry name" value="THIOREDOXIN"/>
</dbReference>
<dbReference type="GO" id="GO:0005829">
    <property type="term" value="C:cytosol"/>
    <property type="evidence" value="ECO:0007669"/>
    <property type="project" value="TreeGrafter"/>
</dbReference>
<dbReference type="PANTHER" id="PTHR45663:SF40">
    <property type="entry name" value="THIOREDOXIN 2"/>
    <property type="match status" value="1"/>
</dbReference>
<dbReference type="PROSITE" id="PS51352">
    <property type="entry name" value="THIOREDOXIN_2"/>
    <property type="match status" value="1"/>
</dbReference>
<dbReference type="InterPro" id="IPR005746">
    <property type="entry name" value="Thioredoxin"/>
</dbReference>
<dbReference type="InterPro" id="IPR013766">
    <property type="entry name" value="Thioredoxin_domain"/>
</dbReference>
<evidence type="ECO:0000256" key="1">
    <source>
        <dbReference type="ARBA" id="ARBA00008987"/>
    </source>
</evidence>
<keyword evidence="4" id="KW-1015">Disulfide bond</keyword>
<dbReference type="Pfam" id="PF00085">
    <property type="entry name" value="Thioredoxin"/>
    <property type="match status" value="1"/>
</dbReference>
<dbReference type="GO" id="GO:0015035">
    <property type="term" value="F:protein-disulfide reductase activity"/>
    <property type="evidence" value="ECO:0007669"/>
    <property type="project" value="UniProtKB-UniRule"/>
</dbReference>
<proteinExistence type="inferred from homology"/>
<dbReference type="Pfam" id="PF21352">
    <property type="entry name" value="Zn_ribbon_Thio2"/>
    <property type="match status" value="1"/>
</dbReference>
<keyword evidence="5" id="KW-0676">Redox-active center</keyword>
<dbReference type="InterPro" id="IPR049299">
    <property type="entry name" value="Thio2_N"/>
</dbReference>
<evidence type="ECO:0000256" key="6">
    <source>
        <dbReference type="NCBIfam" id="TIGR01068"/>
    </source>
</evidence>
<dbReference type="SUPFAM" id="SSF52833">
    <property type="entry name" value="Thioredoxin-like"/>
    <property type="match status" value="1"/>
</dbReference>
<dbReference type="Gene3D" id="2.30.30.380">
    <property type="entry name" value="Zn-finger domain of Sec23/24"/>
    <property type="match status" value="1"/>
</dbReference>
<dbReference type="PATRIC" id="fig|338187.36.peg.4571"/>
<evidence type="ECO:0000256" key="2">
    <source>
        <dbReference type="ARBA" id="ARBA00022448"/>
    </source>
</evidence>
<evidence type="ECO:0000259" key="7">
    <source>
        <dbReference type="PROSITE" id="PS51352"/>
    </source>
</evidence>